<gene>
    <name evidence="7" type="ordered locus">Rmar_1841</name>
</gene>
<dbReference type="SUPFAM" id="SSF102705">
    <property type="entry name" value="NIF3 (NGG1p interacting factor 3)-like"/>
    <property type="match status" value="1"/>
</dbReference>
<dbReference type="PANTHER" id="PTHR13799">
    <property type="entry name" value="NGG1 INTERACTING FACTOR 3"/>
    <property type="match status" value="1"/>
</dbReference>
<evidence type="ECO:0000256" key="5">
    <source>
        <dbReference type="PIRNR" id="PIRNR037489"/>
    </source>
</evidence>
<feature type="binding site" evidence="6">
    <location>
        <position position="340"/>
    </location>
    <ligand>
        <name>a divalent metal cation</name>
        <dbReference type="ChEBI" id="CHEBI:60240"/>
        <label>1</label>
    </ligand>
</feature>
<feature type="binding site" evidence="6">
    <location>
        <position position="344"/>
    </location>
    <ligand>
        <name>a divalent metal cation</name>
        <dbReference type="ChEBI" id="CHEBI:60240"/>
        <label>1</label>
    </ligand>
</feature>
<sequence length="381" mass="41754">MRAMAETYPTVREIAAALEAWAPPGSAQSYDNVGLQVGDPEQSVRRALLALDLTPAVLEEARTLEAELIITHHPLLFRPLRQLTPDGLVSSLALRLAASGIALYSIHTNLDAAPGGVSFALAEHLGLKDVQFLAKMEQALYKLVTFVPASHFEQVREALAEAGAGRIGNYEACAFATRGTGYFRPGDMARPFIGEPGRLESAEELRLEVEVARWDLPRVLAAMRAAHPYEEVAYDVYPVGQPYTRAGLGAIGRLEKPEPLRDFLQRVAERLQTDSLRYVGDLDVSVETVAVCGGAGADLIGRALSAGADAYVTADLTYHRFFEVLDNDGRPRMALIDAGHYETEALTEALLAAWLQQRFPTVDWKRTTIRTSPVRTFIRRA</sequence>
<accession>D0MJR6</accession>
<dbReference type="InterPro" id="IPR017221">
    <property type="entry name" value="DUF34/NIF3_bac"/>
</dbReference>
<keyword evidence="8" id="KW-1185">Reference proteome</keyword>
<dbReference type="Proteomes" id="UP000002221">
    <property type="component" value="Chromosome"/>
</dbReference>
<dbReference type="PIRSF" id="PIRSF037489">
    <property type="entry name" value="UCP037489_NIF3_YqfO"/>
    <property type="match status" value="1"/>
</dbReference>
<feature type="binding site" evidence="6">
    <location>
        <position position="73"/>
    </location>
    <ligand>
        <name>a divalent metal cation</name>
        <dbReference type="ChEBI" id="CHEBI:60240"/>
        <label>1</label>
    </ligand>
</feature>
<dbReference type="STRING" id="518766.Rmar_1841"/>
<evidence type="ECO:0000256" key="3">
    <source>
        <dbReference type="ARBA" id="ARBA00022112"/>
    </source>
</evidence>
<dbReference type="InterPro" id="IPR002678">
    <property type="entry name" value="DUF34/NIF3"/>
</dbReference>
<dbReference type="Gene3D" id="3.30.70.120">
    <property type="match status" value="1"/>
</dbReference>
<dbReference type="HOGENOM" id="CLU_037423_1_0_10"/>
<evidence type="ECO:0000313" key="7">
    <source>
        <dbReference type="EMBL" id="ACY48724.1"/>
    </source>
</evidence>
<name>D0MJR6_RHOM4</name>
<feature type="binding site" evidence="6">
    <location>
        <position position="111"/>
    </location>
    <ligand>
        <name>a divalent metal cation</name>
        <dbReference type="ChEBI" id="CHEBI:60240"/>
        <label>1</label>
    </ligand>
</feature>
<dbReference type="KEGG" id="rmr:Rmar_1841"/>
<dbReference type="Pfam" id="PF01784">
    <property type="entry name" value="DUF34_NIF3"/>
    <property type="match status" value="1"/>
</dbReference>
<dbReference type="GO" id="GO:0005737">
    <property type="term" value="C:cytoplasm"/>
    <property type="evidence" value="ECO:0007669"/>
    <property type="project" value="TreeGrafter"/>
</dbReference>
<dbReference type="InterPro" id="IPR015867">
    <property type="entry name" value="N-reg_PII/ATP_PRibTrfase_C"/>
</dbReference>
<dbReference type="PANTHER" id="PTHR13799:SF14">
    <property type="entry name" value="GTP CYCLOHYDROLASE 1 TYPE 2 HOMOLOG"/>
    <property type="match status" value="1"/>
</dbReference>
<comment type="similarity">
    <text evidence="1 5">Belongs to the GTP cyclohydrolase I type 2/NIF3 family.</text>
</comment>
<dbReference type="GO" id="GO:0046872">
    <property type="term" value="F:metal ion binding"/>
    <property type="evidence" value="ECO:0007669"/>
    <property type="project" value="UniProtKB-UniRule"/>
</dbReference>
<dbReference type="Gene3D" id="3.40.1390.30">
    <property type="entry name" value="NIF3 (NGG1p interacting factor 3)-like"/>
    <property type="match status" value="1"/>
</dbReference>
<dbReference type="AlphaFoldDB" id="D0MJR6"/>
<feature type="binding site" evidence="6">
    <location>
        <position position="72"/>
    </location>
    <ligand>
        <name>a divalent metal cation</name>
        <dbReference type="ChEBI" id="CHEBI:60240"/>
        <label>1</label>
    </ligand>
</feature>
<dbReference type="InterPro" id="IPR036069">
    <property type="entry name" value="DUF34/NIF3_sf"/>
</dbReference>
<keyword evidence="4 5" id="KW-0479">Metal-binding</keyword>
<comment type="subunit">
    <text evidence="2">Homohexamer.</text>
</comment>
<proteinExistence type="inferred from homology"/>
<dbReference type="EMBL" id="CP001807">
    <property type="protein sequence ID" value="ACY48724.1"/>
    <property type="molecule type" value="Genomic_DNA"/>
</dbReference>
<evidence type="ECO:0000256" key="1">
    <source>
        <dbReference type="ARBA" id="ARBA00006964"/>
    </source>
</evidence>
<evidence type="ECO:0000256" key="2">
    <source>
        <dbReference type="ARBA" id="ARBA00011643"/>
    </source>
</evidence>
<protein>
    <recommendedName>
        <fullName evidence="3 5">GTP cyclohydrolase 1 type 2 homolog</fullName>
    </recommendedName>
</protein>
<evidence type="ECO:0000256" key="4">
    <source>
        <dbReference type="ARBA" id="ARBA00022723"/>
    </source>
</evidence>
<evidence type="ECO:0000313" key="8">
    <source>
        <dbReference type="Proteomes" id="UP000002221"/>
    </source>
</evidence>
<dbReference type="NCBIfam" id="TIGR00486">
    <property type="entry name" value="YbgI_SA1388"/>
    <property type="match status" value="1"/>
</dbReference>
<dbReference type="eggNOG" id="COG0327">
    <property type="taxonomic scope" value="Bacteria"/>
</dbReference>
<dbReference type="FunFam" id="3.40.1390.30:FF:000001">
    <property type="entry name" value="GTP cyclohydrolase 1 type 2"/>
    <property type="match status" value="1"/>
</dbReference>
<evidence type="ECO:0000256" key="6">
    <source>
        <dbReference type="PIRSR" id="PIRSR602678-1"/>
    </source>
</evidence>
<reference evidence="7 8" key="1">
    <citation type="journal article" date="2009" name="Stand. Genomic Sci.">
        <title>Complete genome sequence of Rhodothermus marinus type strain (R-10).</title>
        <authorList>
            <person name="Nolan M."/>
            <person name="Tindall B.J."/>
            <person name="Pomrenke H."/>
            <person name="Lapidus A."/>
            <person name="Copeland A."/>
            <person name="Glavina Del Rio T."/>
            <person name="Lucas S."/>
            <person name="Chen F."/>
            <person name="Tice H."/>
            <person name="Cheng J.F."/>
            <person name="Saunders E."/>
            <person name="Han C."/>
            <person name="Bruce D."/>
            <person name="Goodwin L."/>
            <person name="Chain P."/>
            <person name="Pitluck S."/>
            <person name="Ovchinikova G."/>
            <person name="Pati A."/>
            <person name="Ivanova N."/>
            <person name="Mavromatis K."/>
            <person name="Chen A."/>
            <person name="Palaniappan K."/>
            <person name="Land M."/>
            <person name="Hauser L."/>
            <person name="Chang Y.J."/>
            <person name="Jeffries C.D."/>
            <person name="Brettin T."/>
            <person name="Goker M."/>
            <person name="Bristow J."/>
            <person name="Eisen J.A."/>
            <person name="Markowitz V."/>
            <person name="Hugenholtz P."/>
            <person name="Kyrpides N.C."/>
            <person name="Klenk H.P."/>
            <person name="Detter J.C."/>
        </authorList>
    </citation>
    <scope>NUCLEOTIDE SEQUENCE [LARGE SCALE GENOMIC DNA]</scope>
    <source>
        <strain evidence="8">ATCC 43812 / DSM 4252 / R-10</strain>
    </source>
</reference>
<organism evidence="7 8">
    <name type="scientific">Rhodothermus marinus (strain ATCC 43812 / DSM 4252 / R-10)</name>
    <name type="common">Rhodothermus obamensis</name>
    <dbReference type="NCBI Taxonomy" id="518766"/>
    <lineage>
        <taxon>Bacteria</taxon>
        <taxon>Pseudomonadati</taxon>
        <taxon>Rhodothermota</taxon>
        <taxon>Rhodothermia</taxon>
        <taxon>Rhodothermales</taxon>
        <taxon>Rhodothermaceae</taxon>
        <taxon>Rhodothermus</taxon>
    </lineage>
</organism>